<sequence length="379" mass="42739">MRLASGFRYWYYFVVGLGCFSLNIKAQTIHLGTLSEFKGSELCQVAERTADYLRRGPNYDQRAIHGGKVAGLSFSLNQVITTLDSVCQTYRKDVRTNKQSSLHNAQYLAKHFDMHAWKPNLDKAQKVIATTTNQAKKNLLSRIPEDSLLLTKYYTKLVDAKYQRVGQYQHALYGIPYDEQNLSLEQADQLANQLTRYKYSRQQVMAGVLDSHKLAPPLIYLTEQGLHDALLQGTAVVKKPAGGYAYYNVARNNGIAYDYALDKNQQARYWYFKQVPGVMGYGIEPAHKIEILPQVTVAGNVADLGLGKLLLLQYQQSGRLISRLVVLADEGGAFDDNLFQLDLLVGQYKGWADYHAANKHLPDFVKAYVLIAKDKTSVH</sequence>
<protein>
    <submittedName>
        <fullName evidence="2">Uncharacterized protein</fullName>
    </submittedName>
</protein>
<dbReference type="EMBL" id="ARZY01000043">
    <property type="protein sequence ID" value="EWH08569.1"/>
    <property type="molecule type" value="Genomic_DNA"/>
</dbReference>
<dbReference type="AlphaFoldDB" id="W7Q745"/>
<reference evidence="2 3" key="1">
    <citation type="journal article" date="2014" name="Genome Announc.">
        <title>Draft Genome Sequence of the Agar-Degrading Bacterium Catenovulum sp. Strain DS-2, Isolated from Intestines of Haliotis diversicolor.</title>
        <authorList>
            <person name="Shan D."/>
            <person name="Li X."/>
            <person name="Gu Z."/>
            <person name="Wei G."/>
            <person name="Gao Z."/>
            <person name="Shao Z."/>
        </authorList>
    </citation>
    <scope>NUCLEOTIDE SEQUENCE [LARGE SCALE GENOMIC DNA]</scope>
    <source>
        <strain evidence="2 3">DS-2</strain>
    </source>
</reference>
<evidence type="ECO:0000256" key="1">
    <source>
        <dbReference type="SAM" id="Phobius"/>
    </source>
</evidence>
<dbReference type="InterPro" id="IPR036908">
    <property type="entry name" value="RlpA-like_sf"/>
</dbReference>
<proteinExistence type="predicted"/>
<comment type="caution">
    <text evidence="2">The sequence shown here is derived from an EMBL/GenBank/DDBJ whole genome shotgun (WGS) entry which is preliminary data.</text>
</comment>
<dbReference type="SUPFAM" id="SSF50685">
    <property type="entry name" value="Barwin-like endoglucanases"/>
    <property type="match status" value="1"/>
</dbReference>
<dbReference type="Proteomes" id="UP000019276">
    <property type="component" value="Unassembled WGS sequence"/>
</dbReference>
<dbReference type="RefSeq" id="WP_035016091.1">
    <property type="nucleotide sequence ID" value="NZ_ARZY01000043.1"/>
</dbReference>
<name>W7Q745_9ALTE</name>
<keyword evidence="1" id="KW-0472">Membrane</keyword>
<evidence type="ECO:0000313" key="2">
    <source>
        <dbReference type="EMBL" id="EWH08569.1"/>
    </source>
</evidence>
<gene>
    <name evidence="2" type="ORF">DS2_16874</name>
</gene>
<dbReference type="OrthoDB" id="6221043at2"/>
<dbReference type="PROSITE" id="PS51257">
    <property type="entry name" value="PROKAR_LIPOPROTEIN"/>
    <property type="match status" value="1"/>
</dbReference>
<dbReference type="STRING" id="1328313.DS2_16874"/>
<keyword evidence="3" id="KW-1185">Reference proteome</keyword>
<dbReference type="eggNOG" id="COG2821">
    <property type="taxonomic scope" value="Bacteria"/>
</dbReference>
<evidence type="ECO:0000313" key="3">
    <source>
        <dbReference type="Proteomes" id="UP000019276"/>
    </source>
</evidence>
<accession>W7Q745</accession>
<feature type="transmembrane region" description="Helical" evidence="1">
    <location>
        <begin position="9"/>
        <end position="26"/>
    </location>
</feature>
<organism evidence="2 3">
    <name type="scientific">Catenovulum agarivorans DS-2</name>
    <dbReference type="NCBI Taxonomy" id="1328313"/>
    <lineage>
        <taxon>Bacteria</taxon>
        <taxon>Pseudomonadati</taxon>
        <taxon>Pseudomonadota</taxon>
        <taxon>Gammaproteobacteria</taxon>
        <taxon>Alteromonadales</taxon>
        <taxon>Alteromonadaceae</taxon>
        <taxon>Catenovulum</taxon>
    </lineage>
</organism>
<keyword evidence="1" id="KW-1133">Transmembrane helix</keyword>
<keyword evidence="1" id="KW-0812">Transmembrane</keyword>